<sequence>MTAATSSHWLRVGATVAAGRLRPPVGSSRRRSVCGAARVLTGLGVRVEVHVPATAWPRTGTGPLLVSNTATALDPLALLTVVPGAALAGVPDRLAGVPVPTVPAISARVATQLRMGTPVSIRPEEGVWSGQGLGRFSPALLAAAVDTGAAVCPVAVRWRGAASPPPGGRSTMAAMRWLAASPGTVVEVHLLPALSSAGATPQELATTAEYAVAAALEAGLAAAEGPRPPRPSPAQGGAVNGAQGEGQRGPLTR</sequence>
<protein>
    <recommendedName>
        <fullName evidence="4">1-acyl-sn-glycerol-3-phosphate acyltransferase</fullName>
    </recommendedName>
</protein>
<feature type="region of interest" description="Disordered" evidence="1">
    <location>
        <begin position="222"/>
        <end position="253"/>
    </location>
</feature>
<evidence type="ECO:0008006" key="4">
    <source>
        <dbReference type="Google" id="ProtNLM"/>
    </source>
</evidence>
<accession>A0A1H3EN19</accession>
<dbReference type="EMBL" id="FNOT01000003">
    <property type="protein sequence ID" value="SDX80000.1"/>
    <property type="molecule type" value="Genomic_DNA"/>
</dbReference>
<gene>
    <name evidence="2" type="ORF">SAMN05660209_01288</name>
</gene>
<dbReference type="AlphaFoldDB" id="A0A1H3EN19"/>
<evidence type="ECO:0000313" key="2">
    <source>
        <dbReference type="EMBL" id="SDX80000.1"/>
    </source>
</evidence>
<dbReference type="STRING" id="1137993.SAMN05660209_01288"/>
<name>A0A1H3EN19_9ACTN</name>
<evidence type="ECO:0000256" key="1">
    <source>
        <dbReference type="SAM" id="MobiDB-lite"/>
    </source>
</evidence>
<proteinExistence type="predicted"/>
<dbReference type="RefSeq" id="WP_091152659.1">
    <property type="nucleotide sequence ID" value="NZ_FNOT01000003.1"/>
</dbReference>
<keyword evidence="3" id="KW-1185">Reference proteome</keyword>
<dbReference type="Proteomes" id="UP000198921">
    <property type="component" value="Unassembled WGS sequence"/>
</dbReference>
<organism evidence="2 3">
    <name type="scientific">Geodermatophilus africanus</name>
    <dbReference type="NCBI Taxonomy" id="1137993"/>
    <lineage>
        <taxon>Bacteria</taxon>
        <taxon>Bacillati</taxon>
        <taxon>Actinomycetota</taxon>
        <taxon>Actinomycetes</taxon>
        <taxon>Geodermatophilales</taxon>
        <taxon>Geodermatophilaceae</taxon>
        <taxon>Geodermatophilus</taxon>
    </lineage>
</organism>
<dbReference type="OrthoDB" id="5191226at2"/>
<evidence type="ECO:0000313" key="3">
    <source>
        <dbReference type="Proteomes" id="UP000198921"/>
    </source>
</evidence>
<reference evidence="3" key="1">
    <citation type="submission" date="2016-10" db="EMBL/GenBank/DDBJ databases">
        <authorList>
            <person name="Varghese N."/>
            <person name="Submissions S."/>
        </authorList>
    </citation>
    <scope>NUCLEOTIDE SEQUENCE [LARGE SCALE GENOMIC DNA]</scope>
    <source>
        <strain evidence="3">DSM 45422</strain>
    </source>
</reference>